<reference evidence="1" key="1">
    <citation type="journal article" date="2022" name="bioRxiv">
        <title>Sequencing and chromosome-scale assembly of the giantPleurodeles waltlgenome.</title>
        <authorList>
            <person name="Brown T."/>
            <person name="Elewa A."/>
            <person name="Iarovenko S."/>
            <person name="Subramanian E."/>
            <person name="Araus A.J."/>
            <person name="Petzold A."/>
            <person name="Susuki M."/>
            <person name="Suzuki K.-i.T."/>
            <person name="Hayashi T."/>
            <person name="Toyoda A."/>
            <person name="Oliveira C."/>
            <person name="Osipova E."/>
            <person name="Leigh N.D."/>
            <person name="Simon A."/>
            <person name="Yun M.H."/>
        </authorList>
    </citation>
    <scope>NUCLEOTIDE SEQUENCE</scope>
    <source>
        <strain evidence="1">20211129_DDA</strain>
        <tissue evidence="1">Liver</tissue>
    </source>
</reference>
<accession>A0AAV7M474</accession>
<gene>
    <name evidence="1" type="ORF">NDU88_002718</name>
</gene>
<name>A0AAV7M474_PLEWA</name>
<evidence type="ECO:0000313" key="1">
    <source>
        <dbReference type="EMBL" id="KAJ1097600.1"/>
    </source>
</evidence>
<sequence length="89" mass="9569">MACASPKRTTCAPKRVPENAAKIGRNVDQTRHPNVAQKRPARLVGTVSNRVISAAPPAVLCAQPLAPCCAKRSNFMQHKKPHPSAPRLP</sequence>
<organism evidence="1 2">
    <name type="scientific">Pleurodeles waltl</name>
    <name type="common">Iberian ribbed newt</name>
    <dbReference type="NCBI Taxonomy" id="8319"/>
    <lineage>
        <taxon>Eukaryota</taxon>
        <taxon>Metazoa</taxon>
        <taxon>Chordata</taxon>
        <taxon>Craniata</taxon>
        <taxon>Vertebrata</taxon>
        <taxon>Euteleostomi</taxon>
        <taxon>Amphibia</taxon>
        <taxon>Batrachia</taxon>
        <taxon>Caudata</taxon>
        <taxon>Salamandroidea</taxon>
        <taxon>Salamandridae</taxon>
        <taxon>Pleurodelinae</taxon>
        <taxon>Pleurodeles</taxon>
    </lineage>
</organism>
<dbReference type="EMBL" id="JANPWB010000014">
    <property type="protein sequence ID" value="KAJ1097600.1"/>
    <property type="molecule type" value="Genomic_DNA"/>
</dbReference>
<keyword evidence="2" id="KW-1185">Reference proteome</keyword>
<comment type="caution">
    <text evidence="1">The sequence shown here is derived from an EMBL/GenBank/DDBJ whole genome shotgun (WGS) entry which is preliminary data.</text>
</comment>
<dbReference type="Proteomes" id="UP001066276">
    <property type="component" value="Chromosome 10"/>
</dbReference>
<dbReference type="AlphaFoldDB" id="A0AAV7M474"/>
<proteinExistence type="predicted"/>
<evidence type="ECO:0000313" key="2">
    <source>
        <dbReference type="Proteomes" id="UP001066276"/>
    </source>
</evidence>
<protein>
    <submittedName>
        <fullName evidence="1">Uncharacterized protein</fullName>
    </submittedName>
</protein>